<protein>
    <submittedName>
        <fullName evidence="1">Uncharacterized protein</fullName>
    </submittedName>
</protein>
<dbReference type="EMBL" id="NWUO01000010">
    <property type="protein sequence ID" value="PNS11013.1"/>
    <property type="molecule type" value="Genomic_DNA"/>
</dbReference>
<accession>A0A2K1Q7J3</accession>
<dbReference type="OrthoDB" id="9857177at2"/>
<proteinExistence type="predicted"/>
<gene>
    <name evidence="1" type="ORF">COO59_13855</name>
</gene>
<name>A0A2K1Q7J3_9GAMM</name>
<keyword evidence="2" id="KW-1185">Reference proteome</keyword>
<organism evidence="1 2">
    <name type="scientific">Mixta theicola</name>
    <dbReference type="NCBI Taxonomy" id="1458355"/>
    <lineage>
        <taxon>Bacteria</taxon>
        <taxon>Pseudomonadati</taxon>
        <taxon>Pseudomonadota</taxon>
        <taxon>Gammaproteobacteria</taxon>
        <taxon>Enterobacterales</taxon>
        <taxon>Erwiniaceae</taxon>
        <taxon>Mixta</taxon>
    </lineage>
</organism>
<evidence type="ECO:0000313" key="1">
    <source>
        <dbReference type="EMBL" id="PNS11013.1"/>
    </source>
</evidence>
<dbReference type="AlphaFoldDB" id="A0A2K1Q7J3"/>
<comment type="caution">
    <text evidence="1">The sequence shown here is derived from an EMBL/GenBank/DDBJ whole genome shotgun (WGS) entry which is preliminary data.</text>
</comment>
<dbReference type="RefSeq" id="WP_103060383.1">
    <property type="nucleotide sequence ID" value="NZ_BSOF01000007.1"/>
</dbReference>
<evidence type="ECO:0000313" key="2">
    <source>
        <dbReference type="Proteomes" id="UP000236345"/>
    </source>
</evidence>
<reference evidence="2" key="1">
    <citation type="submission" date="2017-09" db="EMBL/GenBank/DDBJ databases">
        <authorList>
            <person name="Palmer M."/>
            <person name="Steenkamp E.T."/>
            <person name="Coetzee M.P."/>
            <person name="Avontuur J.R."/>
            <person name="Van Zyl E."/>
            <person name="Chan W.-Y."/>
            <person name="Blom J."/>
            <person name="Venter S.N."/>
        </authorList>
    </citation>
    <scope>NUCLEOTIDE SEQUENCE [LARGE SCALE GENOMIC DNA]</scope>
    <source>
        <strain evidence="2">QC88-366</strain>
    </source>
</reference>
<sequence>MASFLAKKIEFKAENAMFKGVEALQPENKFIVAVKKVKKEETSIFSLKRSPSLISGYPNPVLVEGIILSGSETTLINQPVMLRLPEQEWQRIKAEEGSIIGTGIIVTEQGYGLLCLENLTGEDNDKHAAWLNSLSCRKRWEAT</sequence>
<dbReference type="Proteomes" id="UP000236345">
    <property type="component" value="Unassembled WGS sequence"/>
</dbReference>